<dbReference type="InterPro" id="IPR009057">
    <property type="entry name" value="Homeodomain-like_sf"/>
</dbReference>
<accession>A0ABP8PIB2</accession>
<dbReference type="Pfam" id="PF00440">
    <property type="entry name" value="TetR_N"/>
    <property type="match status" value="1"/>
</dbReference>
<evidence type="ECO:0000256" key="4">
    <source>
        <dbReference type="PROSITE-ProRule" id="PRU00335"/>
    </source>
</evidence>
<dbReference type="Gene3D" id="1.10.357.10">
    <property type="entry name" value="Tetracycline Repressor, domain 2"/>
    <property type="match status" value="1"/>
</dbReference>
<protein>
    <recommendedName>
        <fullName evidence="5">HTH tetR-type domain-containing protein</fullName>
    </recommendedName>
</protein>
<evidence type="ECO:0000256" key="3">
    <source>
        <dbReference type="ARBA" id="ARBA00023163"/>
    </source>
</evidence>
<evidence type="ECO:0000313" key="7">
    <source>
        <dbReference type="Proteomes" id="UP001501183"/>
    </source>
</evidence>
<dbReference type="EMBL" id="BAABFB010000070">
    <property type="protein sequence ID" value="GAA4487887.1"/>
    <property type="molecule type" value="Genomic_DNA"/>
</dbReference>
<dbReference type="PROSITE" id="PS50977">
    <property type="entry name" value="HTH_TETR_2"/>
    <property type="match status" value="1"/>
</dbReference>
<dbReference type="InterPro" id="IPR050109">
    <property type="entry name" value="HTH-type_TetR-like_transc_reg"/>
</dbReference>
<dbReference type="PANTHER" id="PTHR30055">
    <property type="entry name" value="HTH-TYPE TRANSCRIPTIONAL REGULATOR RUTR"/>
    <property type="match status" value="1"/>
</dbReference>
<keyword evidence="3" id="KW-0804">Transcription</keyword>
<organism evidence="6 7">
    <name type="scientific">Rhodococcus olei</name>
    <dbReference type="NCBI Taxonomy" id="2161675"/>
    <lineage>
        <taxon>Bacteria</taxon>
        <taxon>Bacillati</taxon>
        <taxon>Actinomycetota</taxon>
        <taxon>Actinomycetes</taxon>
        <taxon>Mycobacteriales</taxon>
        <taxon>Nocardiaceae</taxon>
        <taxon>Rhodococcus</taxon>
    </lineage>
</organism>
<comment type="caution">
    <text evidence="6">The sequence shown here is derived from an EMBL/GenBank/DDBJ whole genome shotgun (WGS) entry which is preliminary data.</text>
</comment>
<dbReference type="PANTHER" id="PTHR30055:SF234">
    <property type="entry name" value="HTH-TYPE TRANSCRIPTIONAL REGULATOR BETI"/>
    <property type="match status" value="1"/>
</dbReference>
<feature type="domain" description="HTH tetR-type" evidence="5">
    <location>
        <begin position="1"/>
        <end position="56"/>
    </location>
</feature>
<keyword evidence="7" id="KW-1185">Reference proteome</keyword>
<evidence type="ECO:0000259" key="5">
    <source>
        <dbReference type="PROSITE" id="PS50977"/>
    </source>
</evidence>
<dbReference type="SUPFAM" id="SSF46689">
    <property type="entry name" value="Homeodomain-like"/>
    <property type="match status" value="1"/>
</dbReference>
<keyword evidence="2 4" id="KW-0238">DNA-binding</keyword>
<evidence type="ECO:0000313" key="6">
    <source>
        <dbReference type="EMBL" id="GAA4487887.1"/>
    </source>
</evidence>
<dbReference type="Proteomes" id="UP001501183">
    <property type="component" value="Unassembled WGS sequence"/>
</dbReference>
<evidence type="ECO:0000256" key="1">
    <source>
        <dbReference type="ARBA" id="ARBA00023015"/>
    </source>
</evidence>
<proteinExistence type="predicted"/>
<reference evidence="7" key="1">
    <citation type="journal article" date="2019" name="Int. J. Syst. Evol. Microbiol.">
        <title>The Global Catalogue of Microorganisms (GCM) 10K type strain sequencing project: providing services to taxonomists for standard genome sequencing and annotation.</title>
        <authorList>
            <consortium name="The Broad Institute Genomics Platform"/>
            <consortium name="The Broad Institute Genome Sequencing Center for Infectious Disease"/>
            <person name="Wu L."/>
            <person name="Ma J."/>
        </authorList>
    </citation>
    <scope>NUCLEOTIDE SEQUENCE [LARGE SCALE GENOMIC DNA]</scope>
    <source>
        <strain evidence="7">JCM 32206</strain>
    </source>
</reference>
<evidence type="ECO:0000256" key="2">
    <source>
        <dbReference type="ARBA" id="ARBA00023125"/>
    </source>
</evidence>
<dbReference type="InterPro" id="IPR001647">
    <property type="entry name" value="HTH_TetR"/>
</dbReference>
<keyword evidence="1" id="KW-0805">Transcription regulation</keyword>
<gene>
    <name evidence="6" type="ORF">GCM10023094_46910</name>
</gene>
<comment type="caution">
    <text evidence="4">Lacks conserved residue(s) required for the propagation of feature annotation.</text>
</comment>
<name>A0ABP8PIB2_9NOCA</name>
<sequence>MATALRLFGEQGFARTSVAQIESEAGLTGGSGALYRHFRSKNALLVAAVASRLEQKEEWAQYLEPDFSIVRMLDAVAPDANMADRLTLLCGIGLARLEHNRDVTRILFRDNTIDKEVLETFRREEYEVSMPVFTRGLAELSGDADTDWRPVAAVLIGAVAHFWMISDIFDGEHPAEVDAQQYLRATAELVAARLSWSGSGDAHP</sequence>